<dbReference type="Pfam" id="PF05170">
    <property type="entry name" value="AsmA"/>
    <property type="match status" value="1"/>
</dbReference>
<protein>
    <submittedName>
        <fullName evidence="4">AsmA family protein</fullName>
    </submittedName>
</protein>
<dbReference type="GO" id="GO:0005886">
    <property type="term" value="C:plasma membrane"/>
    <property type="evidence" value="ECO:0007669"/>
    <property type="project" value="TreeGrafter"/>
</dbReference>
<reference evidence="4" key="2">
    <citation type="submission" date="2021-01" db="EMBL/GenBank/DDBJ databases">
        <authorList>
            <person name="Mieszkin S."/>
            <person name="Pouder E."/>
            <person name="Alain K."/>
        </authorList>
    </citation>
    <scope>NUCLEOTIDE SEQUENCE</scope>
    <source>
        <strain evidence="4">HW T2.11</strain>
    </source>
</reference>
<evidence type="ECO:0000256" key="2">
    <source>
        <dbReference type="SAM" id="Phobius"/>
    </source>
</evidence>
<keyword evidence="2" id="KW-0812">Transmembrane</keyword>
<sequence>MRAPAPLTPRDPRRPHSRPAPRSRRGRVFGAVVVLLALMLAVLWFGPRLADWSAHRAAVQAVASEILGREVQINGEIHLILLPQPSITAEKVKVNDGGDGVRMTTGALTLNLSLGALVTGRIAVTHVELNRPDIRLPWPLPGGPDAIEPPPWLAALSADVTHGTFTFGALRVTDADFSIVTGGADDALAVDGTAKAGGRPWQVDLHLSWPSSDGNAGVHLALATTAAPNTKLDLKGMLNGDGQISGQFTAQGDDLSAFIAAPPLGFDAQGQVLADGRAIHMTDVAATLGSMTTTGDVLLRLNGPQAEATSTPRLSVNLHTPRLDLGPWLKAFPAASSRGLPLDLSLDADAAIYGEGLLRHFGVKLSTSSTRLKLDALTVVLPGEAGLSLTGYYDPQAAGFSGRMQLSAPAPLVTLHWLAQAGLVPDLSNALSGLTSLAIDSHLDAVPGQVALTQIDGLMNDTTMTGGMVLTTGKPAHISAGLAFARIDLGQWLPGAWLINPPRPDALAGQLSGINADLQLSADEVWLGGDRLDHALLDAAVDNGALNLRQLAAQDGGMQILASGAMDAKGKLSSGRLVLTAPHATPIVDLMPPSLRDLDTDIWSQPLTATVTASGPTAALALNLQGNLGDLSFSAQPVLDLMHGRWKGALTLQHPSARRLMAALGFAGGGNWLGEGSLSVVADAASDGSNWSVSPLTFSLGLIHGSGHLAHQVKAPPDERRITGALSFASLPVPHPDRQDPLPLELLTGWNATLDVSAGAITDDLTPVAKQIRANLDMSDGVLRLALERAAFLGGNVFGTVKLVTADPPQAEADLGLQDAQAGQSGALPAWLPTGLKVKGLDGQMTLSAHGYSLDSWLASLSGKFGFTAGPGSLPGVTLAVLAAKTAPAGDKLGEALFQGTTAFDQMTGAATLTQGELNLDAFGITGAAGALDAKGQVDLVRGVCNLDLALKPTGAPAAAAVLRGPLQNPAAWMVASPG</sequence>
<dbReference type="GO" id="GO:0090313">
    <property type="term" value="P:regulation of protein targeting to membrane"/>
    <property type="evidence" value="ECO:0007669"/>
    <property type="project" value="TreeGrafter"/>
</dbReference>
<dbReference type="AlphaFoldDB" id="A0A964DZL0"/>
<name>A0A964DZL0_9PROT</name>
<keyword evidence="2" id="KW-1133">Transmembrane helix</keyword>
<dbReference type="PANTHER" id="PTHR30441:SF4">
    <property type="entry name" value="PROTEIN ASMA"/>
    <property type="match status" value="1"/>
</dbReference>
<evidence type="ECO:0000256" key="1">
    <source>
        <dbReference type="SAM" id="MobiDB-lite"/>
    </source>
</evidence>
<gene>
    <name evidence="4" type="ORF">ASILVAE211_15430</name>
</gene>
<comment type="caution">
    <text evidence="4">The sequence shown here is derived from an EMBL/GenBank/DDBJ whole genome shotgun (WGS) entry which is preliminary data.</text>
</comment>
<reference evidence="4" key="1">
    <citation type="journal article" date="2021" name="Microorganisms">
        <title>Acidisoma silvae sp. nov. and Acidisomacellulosilytica sp. nov., Two Acidophilic Bacteria Isolated from Decaying Wood, Hydrolyzing Cellulose and Producing Poly-3-hydroxybutyrate.</title>
        <authorList>
            <person name="Mieszkin S."/>
            <person name="Pouder E."/>
            <person name="Uroz S."/>
            <person name="Simon-Colin C."/>
            <person name="Alain K."/>
        </authorList>
    </citation>
    <scope>NUCLEOTIDE SEQUENCE</scope>
    <source>
        <strain evidence="4">HW T2.11</strain>
    </source>
</reference>
<feature type="transmembrane region" description="Helical" evidence="2">
    <location>
        <begin position="28"/>
        <end position="46"/>
    </location>
</feature>
<dbReference type="InterPro" id="IPR007844">
    <property type="entry name" value="AsmA"/>
</dbReference>
<dbReference type="EMBL" id="JAESVB010000007">
    <property type="protein sequence ID" value="MCB8876585.1"/>
    <property type="molecule type" value="Genomic_DNA"/>
</dbReference>
<accession>A0A964DZL0</accession>
<feature type="compositionally biased region" description="Basic residues" evidence="1">
    <location>
        <begin position="13"/>
        <end position="23"/>
    </location>
</feature>
<dbReference type="RefSeq" id="WP_227322246.1">
    <property type="nucleotide sequence ID" value="NZ_JAESVB010000007.1"/>
</dbReference>
<evidence type="ECO:0000259" key="3">
    <source>
        <dbReference type="Pfam" id="PF05170"/>
    </source>
</evidence>
<feature type="domain" description="AsmA" evidence="3">
    <location>
        <begin position="25"/>
        <end position="136"/>
    </location>
</feature>
<evidence type="ECO:0000313" key="5">
    <source>
        <dbReference type="Proteomes" id="UP000708298"/>
    </source>
</evidence>
<dbReference type="PANTHER" id="PTHR30441">
    <property type="entry name" value="DUF748 DOMAIN-CONTAINING PROTEIN"/>
    <property type="match status" value="1"/>
</dbReference>
<proteinExistence type="predicted"/>
<keyword evidence="5" id="KW-1185">Reference proteome</keyword>
<organism evidence="4 5">
    <name type="scientific">Acidisoma silvae</name>
    <dbReference type="NCBI Taxonomy" id="2802396"/>
    <lineage>
        <taxon>Bacteria</taxon>
        <taxon>Pseudomonadati</taxon>
        <taxon>Pseudomonadota</taxon>
        <taxon>Alphaproteobacteria</taxon>
        <taxon>Acetobacterales</taxon>
        <taxon>Acidocellaceae</taxon>
        <taxon>Acidisoma</taxon>
    </lineage>
</organism>
<dbReference type="Proteomes" id="UP000708298">
    <property type="component" value="Unassembled WGS sequence"/>
</dbReference>
<keyword evidence="2" id="KW-0472">Membrane</keyword>
<dbReference type="InterPro" id="IPR052894">
    <property type="entry name" value="AsmA-related"/>
</dbReference>
<evidence type="ECO:0000313" key="4">
    <source>
        <dbReference type="EMBL" id="MCB8876585.1"/>
    </source>
</evidence>
<feature type="region of interest" description="Disordered" evidence="1">
    <location>
        <begin position="1"/>
        <end position="23"/>
    </location>
</feature>